<proteinExistence type="predicted"/>
<dbReference type="PROSITE" id="PS00028">
    <property type="entry name" value="ZINC_FINGER_C2H2_1"/>
    <property type="match status" value="7"/>
</dbReference>
<feature type="domain" description="C2H2-type" evidence="9">
    <location>
        <begin position="206"/>
        <end position="233"/>
    </location>
</feature>
<dbReference type="Proteomes" id="UP001497623">
    <property type="component" value="Unassembled WGS sequence"/>
</dbReference>
<evidence type="ECO:0000256" key="1">
    <source>
        <dbReference type="ARBA" id="ARBA00004123"/>
    </source>
</evidence>
<dbReference type="FunFam" id="3.30.160.60:FF:000100">
    <property type="entry name" value="Zinc finger 45-like"/>
    <property type="match status" value="1"/>
</dbReference>
<dbReference type="InterPro" id="IPR036236">
    <property type="entry name" value="Znf_C2H2_sf"/>
</dbReference>
<evidence type="ECO:0000313" key="10">
    <source>
        <dbReference type="EMBL" id="CAL4077319.1"/>
    </source>
</evidence>
<feature type="domain" description="C2H2-type" evidence="9">
    <location>
        <begin position="404"/>
        <end position="431"/>
    </location>
</feature>
<name>A0AAV2QDE5_MEGNR</name>
<dbReference type="InterPro" id="IPR013087">
    <property type="entry name" value="Znf_C2H2_type"/>
</dbReference>
<reference evidence="10 11" key="1">
    <citation type="submission" date="2024-05" db="EMBL/GenBank/DDBJ databases">
        <authorList>
            <person name="Wallberg A."/>
        </authorList>
    </citation>
    <scope>NUCLEOTIDE SEQUENCE [LARGE SCALE GENOMIC DNA]</scope>
</reference>
<evidence type="ECO:0000259" key="9">
    <source>
        <dbReference type="PROSITE" id="PS50157"/>
    </source>
</evidence>
<feature type="compositionally biased region" description="Basic residues" evidence="8">
    <location>
        <begin position="178"/>
        <end position="191"/>
    </location>
</feature>
<accession>A0AAV2QDE5</accession>
<gene>
    <name evidence="10" type="ORF">MNOR_LOCUS10376</name>
</gene>
<keyword evidence="2" id="KW-0479">Metal-binding</keyword>
<dbReference type="SUPFAM" id="SSF57667">
    <property type="entry name" value="beta-beta-alpha zinc fingers"/>
    <property type="match status" value="4"/>
</dbReference>
<feature type="region of interest" description="Disordered" evidence="8">
    <location>
        <begin position="1"/>
        <end position="44"/>
    </location>
</feature>
<dbReference type="Pfam" id="PF00096">
    <property type="entry name" value="zf-C2H2"/>
    <property type="match status" value="3"/>
</dbReference>
<feature type="region of interest" description="Disordered" evidence="8">
    <location>
        <begin position="171"/>
        <end position="191"/>
    </location>
</feature>
<keyword evidence="11" id="KW-1185">Reference proteome</keyword>
<evidence type="ECO:0000256" key="3">
    <source>
        <dbReference type="ARBA" id="ARBA00022737"/>
    </source>
</evidence>
<comment type="subcellular location">
    <subcellularLocation>
        <location evidence="1">Nucleus</location>
    </subcellularLocation>
</comment>
<dbReference type="EMBL" id="CAXKWB010005216">
    <property type="protein sequence ID" value="CAL4077319.1"/>
    <property type="molecule type" value="Genomic_DNA"/>
</dbReference>
<dbReference type="SMART" id="SM00355">
    <property type="entry name" value="ZnF_C2H2"/>
    <property type="match status" value="8"/>
</dbReference>
<dbReference type="AlphaFoldDB" id="A0AAV2QDE5"/>
<feature type="domain" description="C2H2-type" evidence="9">
    <location>
        <begin position="348"/>
        <end position="375"/>
    </location>
</feature>
<organism evidence="10 11">
    <name type="scientific">Meganyctiphanes norvegica</name>
    <name type="common">Northern krill</name>
    <name type="synonym">Thysanopoda norvegica</name>
    <dbReference type="NCBI Taxonomy" id="48144"/>
    <lineage>
        <taxon>Eukaryota</taxon>
        <taxon>Metazoa</taxon>
        <taxon>Ecdysozoa</taxon>
        <taxon>Arthropoda</taxon>
        <taxon>Crustacea</taxon>
        <taxon>Multicrustacea</taxon>
        <taxon>Malacostraca</taxon>
        <taxon>Eumalacostraca</taxon>
        <taxon>Eucarida</taxon>
        <taxon>Euphausiacea</taxon>
        <taxon>Euphausiidae</taxon>
        <taxon>Meganyctiphanes</taxon>
    </lineage>
</organism>
<dbReference type="PANTHER" id="PTHR16515:SF66">
    <property type="entry name" value="C2H2-TYPE DOMAIN-CONTAINING PROTEIN"/>
    <property type="match status" value="1"/>
</dbReference>
<dbReference type="Gene3D" id="3.30.160.60">
    <property type="entry name" value="Classic Zinc Finger"/>
    <property type="match status" value="7"/>
</dbReference>
<dbReference type="FunFam" id="3.30.160.60:FF:000446">
    <property type="entry name" value="Zinc finger protein"/>
    <property type="match status" value="1"/>
</dbReference>
<keyword evidence="5" id="KW-0862">Zinc</keyword>
<feature type="non-terminal residue" evidence="10">
    <location>
        <position position="432"/>
    </location>
</feature>
<evidence type="ECO:0000256" key="8">
    <source>
        <dbReference type="SAM" id="MobiDB-lite"/>
    </source>
</evidence>
<keyword evidence="4 7" id="KW-0863">Zinc-finger</keyword>
<dbReference type="PANTHER" id="PTHR16515">
    <property type="entry name" value="PR DOMAIN ZINC FINGER PROTEIN"/>
    <property type="match status" value="1"/>
</dbReference>
<evidence type="ECO:0000256" key="4">
    <source>
        <dbReference type="ARBA" id="ARBA00022771"/>
    </source>
</evidence>
<comment type="caution">
    <text evidence="10">The sequence shown here is derived from an EMBL/GenBank/DDBJ whole genome shotgun (WGS) entry which is preliminary data.</text>
</comment>
<sequence>MDSREPPMYLHPRIPMMGHSHIDPVPTSIPISVPMGSPTSEATEMSAVPLSDNHATFTHKADPNKLTEQEPHSQLTLQKEVDDEGKMCSVVLPENPTPLPTEENNTELEEGSHQMVKIEKEEEFDSFLEAAHDIFLKISSKDITIKEASETLERPYSYVYSRYQEFCGKVTEDDQPERKKKKGKNKKRKKRLTVVKSRPRLSGKIYQCEECPAIFYREAQLKAHTKVHLEDNENHKCTACGVLFSKLTKLMRHRIQFHQEALQCPHCDSQFTIIASYRYHIRTHTGEKPFVCSECGKGFIQKLGLENHKRTHTGERPFMCGYCEKSFITLNELKRHQYVHTGGQSKPFACEQCGQRYLDKSTLNAHMVVHTGEKPYACDLCDQRFTFKCNAMRHHMVHTGEQPHKCDLCPATFLLNSDLKRHKISHTGLKPF</sequence>
<dbReference type="FunFam" id="3.30.160.60:FF:002343">
    <property type="entry name" value="Zinc finger protein 33A"/>
    <property type="match status" value="1"/>
</dbReference>
<dbReference type="GO" id="GO:0006355">
    <property type="term" value="P:regulation of DNA-templated transcription"/>
    <property type="evidence" value="ECO:0007669"/>
    <property type="project" value="UniProtKB-ARBA"/>
</dbReference>
<feature type="domain" description="C2H2-type" evidence="9">
    <location>
        <begin position="376"/>
        <end position="403"/>
    </location>
</feature>
<feature type="domain" description="C2H2-type" evidence="9">
    <location>
        <begin position="290"/>
        <end position="317"/>
    </location>
</feature>
<protein>
    <recommendedName>
        <fullName evidence="9">C2H2-type domain-containing protein</fullName>
    </recommendedName>
</protein>
<dbReference type="InterPro" id="IPR050331">
    <property type="entry name" value="Zinc_finger"/>
</dbReference>
<dbReference type="FunFam" id="3.30.160.60:FF:001384">
    <property type="entry name" value="Zinc finger protein"/>
    <property type="match status" value="1"/>
</dbReference>
<evidence type="ECO:0000256" key="5">
    <source>
        <dbReference type="ARBA" id="ARBA00022833"/>
    </source>
</evidence>
<dbReference type="GO" id="GO:0008270">
    <property type="term" value="F:zinc ion binding"/>
    <property type="evidence" value="ECO:0007669"/>
    <property type="project" value="UniProtKB-KW"/>
</dbReference>
<keyword evidence="3" id="KW-0677">Repeat</keyword>
<feature type="domain" description="C2H2-type" evidence="9">
    <location>
        <begin position="235"/>
        <end position="258"/>
    </location>
</feature>
<evidence type="ECO:0000256" key="6">
    <source>
        <dbReference type="ARBA" id="ARBA00023242"/>
    </source>
</evidence>
<keyword evidence="6" id="KW-0539">Nucleus</keyword>
<feature type="domain" description="C2H2-type" evidence="9">
    <location>
        <begin position="262"/>
        <end position="289"/>
    </location>
</feature>
<evidence type="ECO:0000313" key="11">
    <source>
        <dbReference type="Proteomes" id="UP001497623"/>
    </source>
</evidence>
<evidence type="ECO:0000256" key="7">
    <source>
        <dbReference type="PROSITE-ProRule" id="PRU00042"/>
    </source>
</evidence>
<feature type="domain" description="C2H2-type" evidence="9">
    <location>
        <begin position="318"/>
        <end position="345"/>
    </location>
</feature>
<dbReference type="PROSITE" id="PS50157">
    <property type="entry name" value="ZINC_FINGER_C2H2_2"/>
    <property type="match status" value="8"/>
</dbReference>
<dbReference type="GO" id="GO:0005634">
    <property type="term" value="C:nucleus"/>
    <property type="evidence" value="ECO:0007669"/>
    <property type="project" value="UniProtKB-SubCell"/>
</dbReference>
<evidence type="ECO:0000256" key="2">
    <source>
        <dbReference type="ARBA" id="ARBA00022723"/>
    </source>
</evidence>
<dbReference type="FunFam" id="3.30.160.60:FF:001290">
    <property type="entry name" value="Zinc finger 45-like"/>
    <property type="match status" value="1"/>
</dbReference>